<evidence type="ECO:0000313" key="4">
    <source>
        <dbReference type="Proteomes" id="UP000076335"/>
    </source>
</evidence>
<dbReference type="GO" id="GO:0016787">
    <property type="term" value="F:hydrolase activity"/>
    <property type="evidence" value="ECO:0007669"/>
    <property type="project" value="UniProtKB-KW"/>
</dbReference>
<dbReference type="PANTHER" id="PTHR43540">
    <property type="entry name" value="PEROXYUREIDOACRYLATE/UREIDOACRYLATE AMIDOHYDROLASE-RELATED"/>
    <property type="match status" value="1"/>
</dbReference>
<dbReference type="EMBL" id="LPVY01000021">
    <property type="protein sequence ID" value="KZB62058.1"/>
    <property type="molecule type" value="Genomic_DNA"/>
</dbReference>
<dbReference type="OrthoDB" id="9791276at2"/>
<dbReference type="InterPro" id="IPR036380">
    <property type="entry name" value="Isochorismatase-like_sf"/>
</dbReference>
<feature type="domain" description="Isochorismatase-like" evidence="2">
    <location>
        <begin position="13"/>
        <end position="186"/>
    </location>
</feature>
<dbReference type="AlphaFoldDB" id="A0A154L231"/>
<dbReference type="RefSeq" id="WP_062952638.1">
    <property type="nucleotide sequence ID" value="NZ_LPVY01000021.1"/>
</dbReference>
<organism evidence="3 4">
    <name type="scientific">Thalassospira lucentensis</name>
    <dbReference type="NCBI Taxonomy" id="168935"/>
    <lineage>
        <taxon>Bacteria</taxon>
        <taxon>Pseudomonadati</taxon>
        <taxon>Pseudomonadota</taxon>
        <taxon>Alphaproteobacteria</taxon>
        <taxon>Rhodospirillales</taxon>
        <taxon>Thalassospiraceae</taxon>
        <taxon>Thalassospira</taxon>
    </lineage>
</organism>
<dbReference type="InterPro" id="IPR000868">
    <property type="entry name" value="Isochorismatase-like_dom"/>
</dbReference>
<sequence length="193" mass="21428">MPKDQILLDPARTALVMIDLQNGILAQSLHPRSSDMVLENARNLIAKFRSANAPIVLVRVYWSSDMADAPHQMVDLPSVPAKCPPEDWGTLVDDLIQPGDIVITKHQWGAFYGTDLDLQLRRRGIETIVLGGVVTNFGVESTARSAWEHGYNIVIAEDTTATKSVEMHQFSITEILPRIARVRQSAELTFTIP</sequence>
<protein>
    <submittedName>
        <fullName evidence="3">Hydrolase</fullName>
    </submittedName>
</protein>
<reference evidence="3 4" key="1">
    <citation type="submission" date="2015-12" db="EMBL/GenBank/DDBJ databases">
        <title>Genome sequence of Thalassospira lucentensis MCCC 1A02072.</title>
        <authorList>
            <person name="Lu L."/>
            <person name="Lai Q."/>
            <person name="Shao Z."/>
            <person name="Qian P."/>
        </authorList>
    </citation>
    <scope>NUCLEOTIDE SEQUENCE [LARGE SCALE GENOMIC DNA]</scope>
    <source>
        <strain evidence="3 4">MCCC 1A02072</strain>
    </source>
</reference>
<dbReference type="NCBIfam" id="NF008517">
    <property type="entry name" value="PRK11440.1"/>
    <property type="match status" value="1"/>
</dbReference>
<accession>A0A154L231</accession>
<dbReference type="PANTHER" id="PTHR43540:SF7">
    <property type="entry name" value="ISOCHORISMATASE FAMILY PROTEIN YECD"/>
    <property type="match status" value="1"/>
</dbReference>
<proteinExistence type="predicted"/>
<gene>
    <name evidence="3" type="ORF">AUP42_03600</name>
</gene>
<evidence type="ECO:0000256" key="1">
    <source>
        <dbReference type="ARBA" id="ARBA00022801"/>
    </source>
</evidence>
<dbReference type="InterPro" id="IPR050272">
    <property type="entry name" value="Isochorismatase-like_hydrls"/>
</dbReference>
<evidence type="ECO:0000259" key="2">
    <source>
        <dbReference type="Pfam" id="PF00857"/>
    </source>
</evidence>
<comment type="caution">
    <text evidence="3">The sequence shown here is derived from an EMBL/GenBank/DDBJ whole genome shotgun (WGS) entry which is preliminary data.</text>
</comment>
<evidence type="ECO:0000313" key="3">
    <source>
        <dbReference type="EMBL" id="KZB62058.1"/>
    </source>
</evidence>
<dbReference type="Proteomes" id="UP000076335">
    <property type="component" value="Unassembled WGS sequence"/>
</dbReference>
<dbReference type="CDD" id="cd00431">
    <property type="entry name" value="cysteine_hydrolases"/>
    <property type="match status" value="1"/>
</dbReference>
<dbReference type="Gene3D" id="3.40.50.850">
    <property type="entry name" value="Isochorismatase-like"/>
    <property type="match status" value="1"/>
</dbReference>
<keyword evidence="1 3" id="KW-0378">Hydrolase</keyword>
<dbReference type="SUPFAM" id="SSF52499">
    <property type="entry name" value="Isochorismatase-like hydrolases"/>
    <property type="match status" value="1"/>
</dbReference>
<dbReference type="Pfam" id="PF00857">
    <property type="entry name" value="Isochorismatase"/>
    <property type="match status" value="1"/>
</dbReference>
<name>A0A154L231_9PROT</name>